<comment type="caution">
    <text evidence="7">The sequence shown here is derived from an EMBL/GenBank/DDBJ whole genome shotgun (WGS) entry which is preliminary data.</text>
</comment>
<evidence type="ECO:0000313" key="8">
    <source>
        <dbReference type="Proteomes" id="UP001642483"/>
    </source>
</evidence>
<dbReference type="Pfam" id="PF03151">
    <property type="entry name" value="TPT"/>
    <property type="match status" value="1"/>
</dbReference>
<dbReference type="InterPro" id="IPR004853">
    <property type="entry name" value="Sugar_P_trans_dom"/>
</dbReference>
<feature type="transmembrane region" description="Helical" evidence="5">
    <location>
        <begin position="79"/>
        <end position="100"/>
    </location>
</feature>
<proteinExistence type="predicted"/>
<accession>A0ABP0GX22</accession>
<evidence type="ECO:0000313" key="7">
    <source>
        <dbReference type="EMBL" id="CAK8696290.1"/>
    </source>
</evidence>
<keyword evidence="4 5" id="KW-0472">Membrane</keyword>
<feature type="transmembrane region" description="Helical" evidence="5">
    <location>
        <begin position="220"/>
        <end position="238"/>
    </location>
</feature>
<evidence type="ECO:0000256" key="1">
    <source>
        <dbReference type="ARBA" id="ARBA00004141"/>
    </source>
</evidence>
<keyword evidence="3 5" id="KW-1133">Transmembrane helix</keyword>
<feature type="transmembrane region" description="Helical" evidence="5">
    <location>
        <begin position="7"/>
        <end position="28"/>
    </location>
</feature>
<organism evidence="7 8">
    <name type="scientific">Clavelina lepadiformis</name>
    <name type="common">Light-bulb sea squirt</name>
    <name type="synonym">Ascidia lepadiformis</name>
    <dbReference type="NCBI Taxonomy" id="159417"/>
    <lineage>
        <taxon>Eukaryota</taxon>
        <taxon>Metazoa</taxon>
        <taxon>Chordata</taxon>
        <taxon>Tunicata</taxon>
        <taxon>Ascidiacea</taxon>
        <taxon>Aplousobranchia</taxon>
        <taxon>Clavelinidae</taxon>
        <taxon>Clavelina</taxon>
    </lineage>
</organism>
<feature type="domain" description="Sugar phosphate transporter" evidence="6">
    <location>
        <begin position="15"/>
        <end position="205"/>
    </location>
</feature>
<reference evidence="7 8" key="1">
    <citation type="submission" date="2024-02" db="EMBL/GenBank/DDBJ databases">
        <authorList>
            <person name="Daric V."/>
            <person name="Darras S."/>
        </authorList>
    </citation>
    <scope>NUCLEOTIDE SEQUENCE [LARGE SCALE GENOMIC DNA]</scope>
</reference>
<feature type="transmembrane region" description="Helical" evidence="5">
    <location>
        <begin position="154"/>
        <end position="176"/>
    </location>
</feature>
<evidence type="ECO:0000256" key="4">
    <source>
        <dbReference type="ARBA" id="ARBA00023136"/>
    </source>
</evidence>
<evidence type="ECO:0000256" key="2">
    <source>
        <dbReference type="ARBA" id="ARBA00022692"/>
    </source>
</evidence>
<gene>
    <name evidence="7" type="ORF">CVLEPA_LOCUS29456</name>
</gene>
<sequence length="276" mass="30360">MTSKNPTTSFMLFSIFFYGICSCSMNFINKFVLTSWSFNQPAILLLGQLPLLSLVLRVLKASGKIELVTYDLKTAKSCALLSVLYCANSVIALVALSGMNVPMYNALRRCIPLASMLLGYFVFTKRPTFNIFMSIIVITIGAAVAASGDLNFHLKSYAMGITSAILMSLQLIVLQYNGTEKHLTSLDLLYVNSINCIPIVFTLSLGTFTDVLNYPHWTDIGFLFSFFLVVISGCVLNYSMFLCTTINSALTTTCVGAIKSGFTTLIGKLMLHNELR</sequence>
<feature type="transmembrane region" description="Helical" evidence="5">
    <location>
        <begin position="188"/>
        <end position="208"/>
    </location>
</feature>
<keyword evidence="2 5" id="KW-0812">Transmembrane</keyword>
<evidence type="ECO:0000256" key="3">
    <source>
        <dbReference type="ARBA" id="ARBA00022989"/>
    </source>
</evidence>
<dbReference type="PANTHER" id="PTHR11132">
    <property type="entry name" value="SOLUTE CARRIER FAMILY 35"/>
    <property type="match status" value="1"/>
</dbReference>
<comment type="subcellular location">
    <subcellularLocation>
        <location evidence="1">Membrane</location>
        <topology evidence="1">Multi-pass membrane protein</topology>
    </subcellularLocation>
</comment>
<dbReference type="EMBL" id="CAWYQH010000152">
    <property type="protein sequence ID" value="CAK8696290.1"/>
    <property type="molecule type" value="Genomic_DNA"/>
</dbReference>
<protein>
    <recommendedName>
        <fullName evidence="6">Sugar phosphate transporter domain-containing protein</fullName>
    </recommendedName>
</protein>
<feature type="transmembrane region" description="Helical" evidence="5">
    <location>
        <begin position="40"/>
        <end position="59"/>
    </location>
</feature>
<name>A0ABP0GX22_CLALP</name>
<evidence type="ECO:0000259" key="6">
    <source>
        <dbReference type="Pfam" id="PF03151"/>
    </source>
</evidence>
<dbReference type="PROSITE" id="PS51257">
    <property type="entry name" value="PROKAR_LIPOPROTEIN"/>
    <property type="match status" value="1"/>
</dbReference>
<feature type="transmembrane region" description="Helical" evidence="5">
    <location>
        <begin position="130"/>
        <end position="148"/>
    </location>
</feature>
<evidence type="ECO:0000256" key="5">
    <source>
        <dbReference type="SAM" id="Phobius"/>
    </source>
</evidence>
<dbReference type="InterPro" id="IPR050186">
    <property type="entry name" value="TPT_transporter"/>
</dbReference>
<dbReference type="Proteomes" id="UP001642483">
    <property type="component" value="Unassembled WGS sequence"/>
</dbReference>
<keyword evidence="8" id="KW-1185">Reference proteome</keyword>